<dbReference type="EMBL" id="JAOL01000166">
    <property type="protein sequence ID" value="EUA86968.1"/>
    <property type="molecule type" value="Genomic_DNA"/>
</dbReference>
<proteinExistence type="predicted"/>
<organism evidence="2 3">
    <name type="scientific">Mycobacterium ulcerans str. Harvey</name>
    <dbReference type="NCBI Taxonomy" id="1299332"/>
    <lineage>
        <taxon>Bacteria</taxon>
        <taxon>Bacillati</taxon>
        <taxon>Actinomycetota</taxon>
        <taxon>Actinomycetes</taxon>
        <taxon>Mycobacteriales</taxon>
        <taxon>Mycobacteriaceae</taxon>
        <taxon>Mycobacterium</taxon>
        <taxon>Mycobacterium ulcerans group</taxon>
    </lineage>
</organism>
<evidence type="ECO:0000256" key="1">
    <source>
        <dbReference type="SAM" id="MobiDB-lite"/>
    </source>
</evidence>
<gene>
    <name evidence="2" type="ORF">I551_6574</name>
</gene>
<feature type="region of interest" description="Disordered" evidence="1">
    <location>
        <begin position="17"/>
        <end position="63"/>
    </location>
</feature>
<protein>
    <submittedName>
        <fullName evidence="2">Uncharacterized protein</fullName>
    </submittedName>
</protein>
<name>A0ABN0QQJ0_MYCUL</name>
<comment type="caution">
    <text evidence="2">The sequence shown here is derived from an EMBL/GenBank/DDBJ whole genome shotgun (WGS) entry which is preliminary data.</text>
</comment>
<dbReference type="Proteomes" id="UP000020681">
    <property type="component" value="Unassembled WGS sequence"/>
</dbReference>
<sequence length="63" mass="7155">MTIKLGADRENRHDYYRATGHRGSCPFPRRHSEPDTRHGATPSPPSVIATPRPYLSRHTRCDA</sequence>
<reference evidence="2 3" key="1">
    <citation type="submission" date="2014-01" db="EMBL/GenBank/DDBJ databases">
        <authorList>
            <person name="Dobos K."/>
            <person name="Lenaerts A."/>
            <person name="Ordway D."/>
            <person name="DeGroote M.A."/>
            <person name="Parker T."/>
            <person name="Sizemore C."/>
            <person name="Tallon L.J."/>
            <person name="Sadzewicz L.K."/>
            <person name="Sengamalay N."/>
            <person name="Fraser C.M."/>
            <person name="Hine E."/>
            <person name="Shefchek K.A."/>
            <person name="Das S.P."/>
            <person name="Tettelin H."/>
        </authorList>
    </citation>
    <scope>NUCLEOTIDE SEQUENCE [LARGE SCALE GENOMIC DNA]</scope>
    <source>
        <strain evidence="2 3">Harvey</strain>
    </source>
</reference>
<evidence type="ECO:0000313" key="3">
    <source>
        <dbReference type="Proteomes" id="UP000020681"/>
    </source>
</evidence>
<accession>A0ABN0QQJ0</accession>
<keyword evidence="3" id="KW-1185">Reference proteome</keyword>
<evidence type="ECO:0000313" key="2">
    <source>
        <dbReference type="EMBL" id="EUA86968.1"/>
    </source>
</evidence>